<dbReference type="SUPFAM" id="SSF56925">
    <property type="entry name" value="OMPA-like"/>
    <property type="match status" value="1"/>
</dbReference>
<comment type="similarity">
    <text evidence="5">Belongs to the Omp25/RopB family.</text>
</comment>
<dbReference type="GO" id="GO:0009279">
    <property type="term" value="C:cell outer membrane"/>
    <property type="evidence" value="ECO:0007669"/>
    <property type="project" value="UniProtKB-SubCell"/>
</dbReference>
<dbReference type="Gene3D" id="2.40.128.90">
    <property type="entry name" value="OMPT-like"/>
    <property type="match status" value="1"/>
</dbReference>
<feature type="signal peptide" evidence="6">
    <location>
        <begin position="1"/>
        <end position="20"/>
    </location>
</feature>
<dbReference type="PANTHER" id="PTHR34001:SF3">
    <property type="entry name" value="BLL7405 PROTEIN"/>
    <property type="match status" value="1"/>
</dbReference>
<sequence length="561" mass="59463">MSRILVAAAALATVISPAAAADMPYFPPLMPAAPVSWNWTGLYWGAHLGGSFGSSSFSDPAGPGLYGGNVRSPAALAGIQVGYNYQPNANWLIGVEADLSSMNAKGTNTCMASSGLFISSNCRVRQDALATLTGRAGLVTGRGGRTLLYAKGGAAFLSERLDITVGYPLGNSTDVDDGRWGWTVGAGIERALAPAWSVKLEYDYADFGSRDMATPASFRLVPGVGYFATPRGTSKVEQDLHAVKVGLNLKFGGDVDARFDDYHLRGSQAGVDVVERGAVEVGGRVWYSSGRFQKDLGATVDQGSQNVLISRLTYQSTAASGEAFGRVDGPYDTFLKGFAGGGTLVSGHMNDEDWIATEGIPYSNTLSDPVKGSIAYATLDVGYNLLRGPDYKLGGFVGYNYYRENKSAYGCIQTAGATSLICAQPISAAVLGITQNDTWHSLRVGLNGEIGLGRGLKLLADAAYLPYVKTFGTDTHLLRTDVPDTVSPSQGTGQGVQLEAILSYQLNSAFSIGAGARYWAMWATTNAYTNIFGTECPCQTLPVRTERYGTFLQAAYKFDPL</sequence>
<dbReference type="Gene3D" id="2.40.160.20">
    <property type="match status" value="1"/>
</dbReference>
<evidence type="ECO:0000313" key="8">
    <source>
        <dbReference type="EMBL" id="PZA10589.1"/>
    </source>
</evidence>
<evidence type="ECO:0000256" key="1">
    <source>
        <dbReference type="ARBA" id="ARBA00004442"/>
    </source>
</evidence>
<name>A0A323UE34_RHOPL</name>
<dbReference type="InterPro" id="IPR011250">
    <property type="entry name" value="OMP/PagP_B-barrel"/>
</dbReference>
<dbReference type="InterPro" id="IPR000036">
    <property type="entry name" value="Peptidase_A26_omptin"/>
</dbReference>
<dbReference type="Pfam" id="PF13505">
    <property type="entry name" value="OMP_b-brl"/>
    <property type="match status" value="1"/>
</dbReference>
<evidence type="ECO:0000256" key="6">
    <source>
        <dbReference type="SAM" id="SignalP"/>
    </source>
</evidence>
<evidence type="ECO:0000259" key="7">
    <source>
        <dbReference type="Pfam" id="PF13505"/>
    </source>
</evidence>
<keyword evidence="4" id="KW-0998">Cell outer membrane</keyword>
<gene>
    <name evidence="8" type="ORF">DNX69_14600</name>
</gene>
<protein>
    <recommendedName>
        <fullName evidence="7">Outer membrane protein beta-barrel domain-containing protein</fullName>
    </recommendedName>
</protein>
<evidence type="ECO:0000256" key="4">
    <source>
        <dbReference type="ARBA" id="ARBA00023237"/>
    </source>
</evidence>
<dbReference type="GO" id="GO:0004190">
    <property type="term" value="F:aspartic-type endopeptidase activity"/>
    <property type="evidence" value="ECO:0007669"/>
    <property type="project" value="InterPro"/>
</dbReference>
<feature type="chain" id="PRO_5016353413" description="Outer membrane protein beta-barrel domain-containing protein" evidence="6">
    <location>
        <begin position="21"/>
        <end position="561"/>
    </location>
</feature>
<dbReference type="InterPro" id="IPR053724">
    <property type="entry name" value="OMP_A26_sf"/>
</dbReference>
<dbReference type="GO" id="GO:0006508">
    <property type="term" value="P:proteolysis"/>
    <property type="evidence" value="ECO:0007669"/>
    <property type="project" value="InterPro"/>
</dbReference>
<proteinExistence type="inferred from homology"/>
<organism evidence="8 9">
    <name type="scientific">Rhodopseudomonas palustris</name>
    <dbReference type="NCBI Taxonomy" id="1076"/>
    <lineage>
        <taxon>Bacteria</taxon>
        <taxon>Pseudomonadati</taxon>
        <taxon>Pseudomonadota</taxon>
        <taxon>Alphaproteobacteria</taxon>
        <taxon>Hyphomicrobiales</taxon>
        <taxon>Nitrobacteraceae</taxon>
        <taxon>Rhodopseudomonas</taxon>
    </lineage>
</organism>
<dbReference type="Pfam" id="PF01278">
    <property type="entry name" value="Omptin"/>
    <property type="match status" value="1"/>
</dbReference>
<evidence type="ECO:0000313" key="9">
    <source>
        <dbReference type="Proteomes" id="UP000248134"/>
    </source>
</evidence>
<dbReference type="PANTHER" id="PTHR34001">
    <property type="entry name" value="BLL7405 PROTEIN"/>
    <property type="match status" value="1"/>
</dbReference>
<dbReference type="SUPFAM" id="SSF69917">
    <property type="entry name" value="OMPT-like"/>
    <property type="match status" value="1"/>
</dbReference>
<evidence type="ECO:0000256" key="2">
    <source>
        <dbReference type="ARBA" id="ARBA00022729"/>
    </source>
</evidence>
<dbReference type="Proteomes" id="UP000248134">
    <property type="component" value="Unassembled WGS sequence"/>
</dbReference>
<dbReference type="InterPro" id="IPR020080">
    <property type="entry name" value="OM_adhesin/peptidase_omptin"/>
</dbReference>
<accession>A0A323UE34</accession>
<dbReference type="AlphaFoldDB" id="A0A323UE34"/>
<dbReference type="OrthoDB" id="7591823at2"/>
<evidence type="ECO:0000256" key="3">
    <source>
        <dbReference type="ARBA" id="ARBA00023136"/>
    </source>
</evidence>
<dbReference type="RefSeq" id="WP_110786689.1">
    <property type="nucleotide sequence ID" value="NZ_QKQS01000023.1"/>
</dbReference>
<dbReference type="EMBL" id="QKQS01000023">
    <property type="protein sequence ID" value="PZA10589.1"/>
    <property type="molecule type" value="Genomic_DNA"/>
</dbReference>
<keyword evidence="3" id="KW-0472">Membrane</keyword>
<comment type="caution">
    <text evidence="8">The sequence shown here is derived from an EMBL/GenBank/DDBJ whole genome shotgun (WGS) entry which is preliminary data.</text>
</comment>
<feature type="domain" description="Outer membrane protein beta-barrel" evidence="7">
    <location>
        <begin position="8"/>
        <end position="250"/>
    </location>
</feature>
<evidence type="ECO:0000256" key="5">
    <source>
        <dbReference type="ARBA" id="ARBA00038306"/>
    </source>
</evidence>
<dbReference type="InterPro" id="IPR027385">
    <property type="entry name" value="Beta-barrel_OMP"/>
</dbReference>
<comment type="subcellular location">
    <subcellularLocation>
        <location evidence="1">Cell outer membrane</location>
    </subcellularLocation>
</comment>
<dbReference type="InterPro" id="IPR051692">
    <property type="entry name" value="OMP-like"/>
</dbReference>
<keyword evidence="2 6" id="KW-0732">Signal</keyword>
<reference evidence="8 9" key="1">
    <citation type="submission" date="2018-06" db="EMBL/GenBank/DDBJ databases">
        <title>Draft Whole-Genome Sequence of the purple photosynthetic bacterium Rhodospeudomonas palustris XCP.</title>
        <authorList>
            <person name="Rayyan A."/>
            <person name="Meyer T.E."/>
            <person name="Kyndt J.A."/>
        </authorList>
    </citation>
    <scope>NUCLEOTIDE SEQUENCE [LARGE SCALE GENOMIC DNA]</scope>
    <source>
        <strain evidence="8 9">XCP</strain>
    </source>
</reference>